<proteinExistence type="predicted"/>
<dbReference type="OrthoDB" id="4245377at2"/>
<keyword evidence="3" id="KW-1185">Reference proteome</keyword>
<gene>
    <name evidence="2" type="ORF">FCH28_05280</name>
</gene>
<dbReference type="RefSeq" id="WP_136738530.1">
    <property type="nucleotide sequence ID" value="NZ_SUMB01000002.1"/>
</dbReference>
<evidence type="ECO:0000313" key="2">
    <source>
        <dbReference type="EMBL" id="TJZ56910.1"/>
    </source>
</evidence>
<comment type="caution">
    <text evidence="2">The sequence shown here is derived from an EMBL/GenBank/DDBJ whole genome shotgun (WGS) entry which is preliminary data.</text>
</comment>
<dbReference type="Pfam" id="PF19953">
    <property type="entry name" value="EACC1"/>
    <property type="match status" value="1"/>
</dbReference>
<feature type="region of interest" description="Disordered" evidence="1">
    <location>
        <begin position="122"/>
        <end position="146"/>
    </location>
</feature>
<dbReference type="AlphaFoldDB" id="A0A4U0NR73"/>
<reference evidence="2 3" key="1">
    <citation type="submission" date="2019-04" db="EMBL/GenBank/DDBJ databases">
        <title>Streptomyces piniterrae sp. nov., a heliquinomycin-producing actinomycete isolated from rhizosphere soil of Pinus yunnanensis.</title>
        <authorList>
            <person name="Zhuang X."/>
            <person name="Zhao J."/>
        </authorList>
    </citation>
    <scope>NUCLEOTIDE SEQUENCE [LARGE SCALE GENOMIC DNA]</scope>
    <source>
        <strain evidence="3">jys28</strain>
    </source>
</reference>
<feature type="compositionally biased region" description="Basic and acidic residues" evidence="1">
    <location>
        <begin position="122"/>
        <end position="137"/>
    </location>
</feature>
<sequence>MRVRIDSGDRDGDVGAGLTAQFAQWLAQDRSVNQYVEIRPVRPEQTDGAMSADLVEWLNLVVSTGFSTAALVYAHRSFRASLPPRLRRAARMVIESDGVRVTVEDGTEDDVARVVAALDGRATGRDPDALHAPERPAGDAAQVGTE</sequence>
<protein>
    <submittedName>
        <fullName evidence="2">Uncharacterized protein</fullName>
    </submittedName>
</protein>
<evidence type="ECO:0000256" key="1">
    <source>
        <dbReference type="SAM" id="MobiDB-lite"/>
    </source>
</evidence>
<dbReference type="InterPro" id="IPR045428">
    <property type="entry name" value="EACC1"/>
</dbReference>
<name>A0A4U0NR73_9ACTN</name>
<dbReference type="EMBL" id="SUMB01000002">
    <property type="protein sequence ID" value="TJZ56910.1"/>
    <property type="molecule type" value="Genomic_DNA"/>
</dbReference>
<evidence type="ECO:0000313" key="3">
    <source>
        <dbReference type="Proteomes" id="UP000308697"/>
    </source>
</evidence>
<organism evidence="2 3">
    <name type="scientific">Streptomyces piniterrae</name>
    <dbReference type="NCBI Taxonomy" id="2571125"/>
    <lineage>
        <taxon>Bacteria</taxon>
        <taxon>Bacillati</taxon>
        <taxon>Actinomycetota</taxon>
        <taxon>Actinomycetes</taxon>
        <taxon>Kitasatosporales</taxon>
        <taxon>Streptomycetaceae</taxon>
        <taxon>Streptomyces</taxon>
    </lineage>
</organism>
<accession>A0A4U0NR73</accession>
<dbReference type="Proteomes" id="UP000308697">
    <property type="component" value="Unassembled WGS sequence"/>
</dbReference>